<evidence type="ECO:0008006" key="5">
    <source>
        <dbReference type="Google" id="ProtNLM"/>
    </source>
</evidence>
<organism evidence="3">
    <name type="scientific">Thiothrix fructosivorans</name>
    <dbReference type="NCBI Taxonomy" id="111770"/>
    <lineage>
        <taxon>Bacteria</taxon>
        <taxon>Pseudomonadati</taxon>
        <taxon>Pseudomonadota</taxon>
        <taxon>Gammaproteobacteria</taxon>
        <taxon>Thiotrichales</taxon>
        <taxon>Thiotrichaceae</taxon>
        <taxon>Thiothrix</taxon>
    </lineage>
</organism>
<dbReference type="EMBL" id="JAFMPM010000005">
    <property type="protein sequence ID" value="MBO0611858.1"/>
    <property type="molecule type" value="Genomic_DNA"/>
</dbReference>
<sequence>MSAIRSSSVALLASVLLSACAAAPNGGVYVNPWSPWGIAMPTVPTYPPATPTPVTYVDVYKYQGSRQCENGGIPLAEMQRQLQASGAIVTASSCGMDGRMYPAFCGGADGKINIFTVTSNSLNAAMSQGFTPMSSLPEAQKTNCYGNNTSNNNNMGNTGDTTTYPYAGTSGDTSYYSYRLKP</sequence>
<geneLocation type="plasmid" evidence="2">
    <name>pTfr446</name>
</geneLocation>
<keyword evidence="4" id="KW-1185">Reference proteome</keyword>
<reference evidence="2 4" key="1">
    <citation type="submission" date="2021-03" db="EMBL/GenBank/DDBJ databases">
        <title>Draft genome and methylome analysis of Thiotrix fructosivoruns ATCC 49748.</title>
        <authorList>
            <person name="Fomenkov A."/>
            <person name="Grabovich M.Y."/>
            <person name="Roberts R.J."/>
        </authorList>
    </citation>
    <scope>NUCLEOTIDE SEQUENCE [LARGE SCALE GENOMIC DNA]</scope>
    <source>
        <strain evidence="2 4">ATCC 49748</strain>
        <plasmid evidence="2">pTfr446</plasmid>
    </source>
</reference>
<keyword evidence="2" id="KW-0614">Plasmid</keyword>
<reference evidence="3" key="2">
    <citation type="submission" date="2021-04" db="EMBL/GenBank/DDBJ databases">
        <title>Complete Genome and methylome analysis of Thiothrix fructosivorans ATCC 49748.</title>
        <authorList>
            <person name="Fomenkov A."/>
            <person name="Sun L."/>
            <person name="Vincze T."/>
            <person name="Grabovich M.Y."/>
            <person name="Roberts R.J."/>
        </authorList>
    </citation>
    <scope>NUCLEOTIDE SEQUENCE</scope>
    <source>
        <strain evidence="3">ATCC 49748</strain>
    </source>
</reference>
<gene>
    <name evidence="3" type="ORF">J1836_018265</name>
    <name evidence="2" type="ORF">J1836_02800</name>
</gene>
<evidence type="ECO:0000256" key="1">
    <source>
        <dbReference type="SAM" id="SignalP"/>
    </source>
</evidence>
<dbReference type="RefSeq" id="WP_207249366.1">
    <property type="nucleotide sequence ID" value="NZ_JAFMPM010000005.1"/>
</dbReference>
<accession>A0A8B0SJ70</accession>
<name>A0A8B0SJ70_9GAMM</name>
<dbReference type="EMBL" id="CP072748">
    <property type="protein sequence ID" value="QTX10490.1"/>
    <property type="molecule type" value="Genomic_DNA"/>
</dbReference>
<evidence type="ECO:0000313" key="3">
    <source>
        <dbReference type="EMBL" id="QTX10490.1"/>
    </source>
</evidence>
<feature type="chain" id="PRO_5032751070" description="Lipoprotein" evidence="1">
    <location>
        <begin position="22"/>
        <end position="182"/>
    </location>
</feature>
<dbReference type="AlphaFoldDB" id="A0A8B0SJ70"/>
<feature type="signal peptide" evidence="1">
    <location>
        <begin position="1"/>
        <end position="21"/>
    </location>
</feature>
<protein>
    <recommendedName>
        <fullName evidence="5">Lipoprotein</fullName>
    </recommendedName>
</protein>
<evidence type="ECO:0000313" key="4">
    <source>
        <dbReference type="Proteomes" id="UP000664466"/>
    </source>
</evidence>
<evidence type="ECO:0000313" key="2">
    <source>
        <dbReference type="EMBL" id="MBO0611858.1"/>
    </source>
</evidence>
<dbReference type="Proteomes" id="UP000664466">
    <property type="component" value="Unassembled WGS sequence"/>
</dbReference>
<keyword evidence="1" id="KW-0732">Signal</keyword>
<dbReference type="PROSITE" id="PS51257">
    <property type="entry name" value="PROKAR_LIPOPROTEIN"/>
    <property type="match status" value="1"/>
</dbReference>
<proteinExistence type="predicted"/>